<keyword evidence="1" id="KW-0813">Transport</keyword>
<feature type="binding site" description="axial binding residue" evidence="6">
    <location>
        <position position="75"/>
    </location>
    <ligand>
        <name>heme c</name>
        <dbReference type="ChEBI" id="CHEBI:61717"/>
        <label>1</label>
    </ligand>
    <ligandPart>
        <name>Fe</name>
        <dbReference type="ChEBI" id="CHEBI:18248"/>
    </ligandPart>
</feature>
<sequence>MKFALIPAALLSLALAASAFAAPTAPADGLEMVGSNPKKVVKFNHSTHKAIECTVCHHPVDGKENFAKCATAGCHDDLAGKKGTKSLYYVVHSKKDVKFQSCLQCHDKIVAEKPDLKKELTGCAKSKCHP</sequence>
<dbReference type="InterPro" id="IPR020942">
    <property type="entry name" value="Cyt_c_III_dom"/>
</dbReference>
<evidence type="ECO:0000256" key="6">
    <source>
        <dbReference type="PIRSR" id="PIRSR602322-1"/>
    </source>
</evidence>
<feature type="binding site" description="axial binding residue" evidence="6">
    <location>
        <position position="53"/>
    </location>
    <ligand>
        <name>heme c</name>
        <dbReference type="ChEBI" id="CHEBI:61717"/>
        <label>1</label>
    </ligand>
    <ligandPart>
        <name>Fe</name>
        <dbReference type="ChEBI" id="CHEBI:18248"/>
    </ligandPart>
</feature>
<keyword evidence="4" id="KW-0249">Electron transport</keyword>
<evidence type="ECO:0000256" key="4">
    <source>
        <dbReference type="ARBA" id="ARBA00022982"/>
    </source>
</evidence>
<evidence type="ECO:0000313" key="9">
    <source>
        <dbReference type="EMBL" id="HJA79417.1"/>
    </source>
</evidence>
<proteinExistence type="predicted"/>
<dbReference type="Proteomes" id="UP000823821">
    <property type="component" value="Unassembled WGS sequence"/>
</dbReference>
<dbReference type="Pfam" id="PF02085">
    <property type="entry name" value="Cytochrom_CIII"/>
    <property type="match status" value="1"/>
</dbReference>
<dbReference type="InterPro" id="IPR036280">
    <property type="entry name" value="Multihaem_cyt_sf"/>
</dbReference>
<feature type="binding site" description="axial binding residue" evidence="6">
    <location>
        <position position="56"/>
    </location>
    <ligand>
        <name>heme c</name>
        <dbReference type="ChEBI" id="CHEBI:61717"/>
        <label>1</label>
    </ligand>
    <ligandPart>
        <name>Fe</name>
        <dbReference type="ChEBI" id="CHEBI:18248"/>
    </ligandPart>
</feature>
<dbReference type="InterPro" id="IPR002322">
    <property type="entry name" value="Cyt_c_III"/>
</dbReference>
<feature type="binding site" description="axial binding residue" evidence="6">
    <location>
        <position position="74"/>
    </location>
    <ligand>
        <name>heme c</name>
        <dbReference type="ChEBI" id="CHEBI:61717"/>
        <label>1</label>
    </ligand>
    <ligandPart>
        <name>Fe</name>
        <dbReference type="ChEBI" id="CHEBI:18248"/>
    </ligandPart>
</feature>
<dbReference type="GO" id="GO:0009055">
    <property type="term" value="F:electron transfer activity"/>
    <property type="evidence" value="ECO:0007669"/>
    <property type="project" value="InterPro"/>
</dbReference>
<comment type="cofactor">
    <cofactor evidence="6">
        <name>heme c</name>
        <dbReference type="ChEBI" id="CHEBI:61717"/>
    </cofactor>
    <text evidence="6">Binds 4 heme c groups covalently per monomer.</text>
</comment>
<dbReference type="SUPFAM" id="SSF48695">
    <property type="entry name" value="Multiheme cytochromes"/>
    <property type="match status" value="1"/>
</dbReference>
<feature type="binding site" description="axial binding residue" evidence="6">
    <location>
        <position position="129"/>
    </location>
    <ligand>
        <name>heme c</name>
        <dbReference type="ChEBI" id="CHEBI:61717"/>
        <label>1</label>
    </ligand>
    <ligandPart>
        <name>Fe</name>
        <dbReference type="ChEBI" id="CHEBI:18248"/>
    </ligandPart>
</feature>
<feature type="binding site" description="axial binding residue" evidence="6">
    <location>
        <position position="48"/>
    </location>
    <ligand>
        <name>heme c</name>
        <dbReference type="ChEBI" id="CHEBI:61717"/>
        <label>1</label>
    </ligand>
    <ligandPart>
        <name>Fe</name>
        <dbReference type="ChEBI" id="CHEBI:18248"/>
    </ligandPart>
</feature>
<dbReference type="CDD" id="cd08168">
    <property type="entry name" value="Cytochrom_C3"/>
    <property type="match status" value="1"/>
</dbReference>
<dbReference type="GO" id="GO:0046872">
    <property type="term" value="F:metal ion binding"/>
    <property type="evidence" value="ECO:0007669"/>
    <property type="project" value="UniProtKB-KW"/>
</dbReference>
<protein>
    <submittedName>
        <fullName evidence="9">Cytochrome c3 family protein</fullName>
    </submittedName>
</protein>
<feature type="domain" description="Class III cytochrome C" evidence="8">
    <location>
        <begin position="22"/>
        <end position="126"/>
    </location>
</feature>
<feature type="binding site" description="axial binding residue" evidence="6">
    <location>
        <position position="105"/>
    </location>
    <ligand>
        <name>heme c</name>
        <dbReference type="ChEBI" id="CHEBI:61717"/>
        <label>1</label>
    </ligand>
    <ligandPart>
        <name>Fe</name>
        <dbReference type="ChEBI" id="CHEBI:18248"/>
    </ligandPart>
</feature>
<dbReference type="AlphaFoldDB" id="A0A9D2HNI7"/>
<feature type="binding site" description="axial binding residue" evidence="6">
    <location>
        <position position="57"/>
    </location>
    <ligand>
        <name>heme c</name>
        <dbReference type="ChEBI" id="CHEBI:61717"/>
        <label>1</label>
    </ligand>
    <ligandPart>
        <name>Fe</name>
        <dbReference type="ChEBI" id="CHEBI:18248"/>
    </ligandPart>
</feature>
<keyword evidence="5 6" id="KW-0408">Iron</keyword>
<evidence type="ECO:0000313" key="10">
    <source>
        <dbReference type="Proteomes" id="UP000823821"/>
    </source>
</evidence>
<keyword evidence="7" id="KW-0732">Signal</keyword>
<gene>
    <name evidence="9" type="ORF">H9784_07630</name>
</gene>
<reference evidence="9" key="1">
    <citation type="journal article" date="2021" name="PeerJ">
        <title>Extensive microbial diversity within the chicken gut microbiome revealed by metagenomics and culture.</title>
        <authorList>
            <person name="Gilroy R."/>
            <person name="Ravi A."/>
            <person name="Getino M."/>
            <person name="Pursley I."/>
            <person name="Horton D.L."/>
            <person name="Alikhan N.F."/>
            <person name="Baker D."/>
            <person name="Gharbi K."/>
            <person name="Hall N."/>
            <person name="Watson M."/>
            <person name="Adriaenssens E.M."/>
            <person name="Foster-Nyarko E."/>
            <person name="Jarju S."/>
            <person name="Secka A."/>
            <person name="Antonio M."/>
            <person name="Oren A."/>
            <person name="Chaudhuri R.R."/>
            <person name="La Ragione R."/>
            <person name="Hildebrand F."/>
            <person name="Pallen M.J."/>
        </authorList>
    </citation>
    <scope>NUCLEOTIDE SEQUENCE</scope>
    <source>
        <strain evidence="9">5032</strain>
    </source>
</reference>
<evidence type="ECO:0000259" key="8">
    <source>
        <dbReference type="Pfam" id="PF02085"/>
    </source>
</evidence>
<feature type="binding site" description="axial binding residue" evidence="6">
    <location>
        <position position="128"/>
    </location>
    <ligand>
        <name>heme c</name>
        <dbReference type="ChEBI" id="CHEBI:61717"/>
        <label>1</label>
    </ligand>
    <ligandPart>
        <name>Fe</name>
        <dbReference type="ChEBI" id="CHEBI:18248"/>
    </ligandPart>
</feature>
<feature type="binding site" description="axial binding residue" evidence="6">
    <location>
        <position position="123"/>
    </location>
    <ligand>
        <name>heme c</name>
        <dbReference type="ChEBI" id="CHEBI:61717"/>
        <label>1</label>
    </ligand>
    <ligandPart>
        <name>Fe</name>
        <dbReference type="ChEBI" id="CHEBI:18248"/>
    </ligandPart>
</feature>
<dbReference type="GO" id="GO:0020037">
    <property type="term" value="F:heme binding"/>
    <property type="evidence" value="ECO:0007669"/>
    <property type="project" value="InterPro"/>
</dbReference>
<feature type="binding site" description="axial binding residue" evidence="6">
    <location>
        <position position="58"/>
    </location>
    <ligand>
        <name>heme c</name>
        <dbReference type="ChEBI" id="CHEBI:61717"/>
        <label>1</label>
    </ligand>
    <ligandPart>
        <name>Fe</name>
        <dbReference type="ChEBI" id="CHEBI:18248"/>
    </ligandPart>
</feature>
<dbReference type="PRINTS" id="PR00609">
    <property type="entry name" value="CYTOCHROMEC3"/>
</dbReference>
<dbReference type="EMBL" id="DWZD01000042">
    <property type="protein sequence ID" value="HJA79417.1"/>
    <property type="molecule type" value="Genomic_DNA"/>
</dbReference>
<evidence type="ECO:0000256" key="1">
    <source>
        <dbReference type="ARBA" id="ARBA00022448"/>
    </source>
</evidence>
<feature type="chain" id="PRO_5039567520" evidence="7">
    <location>
        <begin position="22"/>
        <end position="130"/>
    </location>
</feature>
<evidence type="ECO:0000256" key="5">
    <source>
        <dbReference type="ARBA" id="ARBA00023004"/>
    </source>
</evidence>
<evidence type="ECO:0000256" key="3">
    <source>
        <dbReference type="ARBA" id="ARBA00022723"/>
    </source>
</evidence>
<name>A0A9D2HNI7_9BACT</name>
<organism evidence="9 10">
    <name type="scientific">Candidatus Desulfovibrio intestinavium</name>
    <dbReference type="NCBI Taxonomy" id="2838534"/>
    <lineage>
        <taxon>Bacteria</taxon>
        <taxon>Pseudomonadati</taxon>
        <taxon>Thermodesulfobacteriota</taxon>
        <taxon>Desulfovibrionia</taxon>
        <taxon>Desulfovibrionales</taxon>
        <taxon>Desulfovibrionaceae</taxon>
        <taxon>Desulfovibrio</taxon>
    </lineage>
</organism>
<feature type="binding site" description="axial binding residue" evidence="6">
    <location>
        <position position="69"/>
    </location>
    <ligand>
        <name>heme c</name>
        <dbReference type="ChEBI" id="CHEBI:61717"/>
        <label>2</label>
    </ligand>
    <ligandPart>
        <name>Fe</name>
        <dbReference type="ChEBI" id="CHEBI:18248"/>
    </ligandPart>
</feature>
<evidence type="ECO:0000256" key="7">
    <source>
        <dbReference type="SAM" id="SignalP"/>
    </source>
</evidence>
<reference evidence="9" key="2">
    <citation type="submission" date="2021-04" db="EMBL/GenBank/DDBJ databases">
        <authorList>
            <person name="Gilroy R."/>
        </authorList>
    </citation>
    <scope>NUCLEOTIDE SEQUENCE</scope>
    <source>
        <strain evidence="9">5032</strain>
    </source>
</reference>
<feature type="binding site" description="axial binding residue" evidence="6">
    <location>
        <position position="102"/>
    </location>
    <ligand>
        <name>heme c</name>
        <dbReference type="ChEBI" id="CHEBI:61717"/>
        <label>1</label>
    </ligand>
    <ligandPart>
        <name>Fe</name>
        <dbReference type="ChEBI" id="CHEBI:18248"/>
    </ligandPart>
</feature>
<keyword evidence="2 6" id="KW-0349">Heme</keyword>
<comment type="caution">
    <text evidence="9">The sequence shown here is derived from an EMBL/GenBank/DDBJ whole genome shotgun (WGS) entry which is preliminary data.</text>
</comment>
<feature type="signal peptide" evidence="7">
    <location>
        <begin position="1"/>
        <end position="21"/>
    </location>
</feature>
<evidence type="ECO:0000256" key="2">
    <source>
        <dbReference type="ARBA" id="ARBA00022617"/>
    </source>
</evidence>
<keyword evidence="3 6" id="KW-0479">Metal-binding</keyword>
<feature type="binding site" description="axial binding residue" evidence="6">
    <location>
        <position position="106"/>
    </location>
    <ligand>
        <name>heme c</name>
        <dbReference type="ChEBI" id="CHEBI:61717"/>
        <label>1</label>
    </ligand>
    <ligandPart>
        <name>Fe</name>
        <dbReference type="ChEBI" id="CHEBI:18248"/>
    </ligandPart>
</feature>
<accession>A0A9D2HNI7</accession>
<feature type="binding site" description="axial binding residue" evidence="6">
    <location>
        <position position="45"/>
    </location>
    <ligand>
        <name>heme c</name>
        <dbReference type="ChEBI" id="CHEBI:61717"/>
        <label>1</label>
    </ligand>
    <ligandPart>
        <name>Fe</name>
        <dbReference type="ChEBI" id="CHEBI:18248"/>
    </ligandPart>
</feature>
<dbReference type="Gene3D" id="3.90.10.10">
    <property type="entry name" value="Cytochrome C3"/>
    <property type="match status" value="1"/>
</dbReference>